<proteinExistence type="predicted"/>
<evidence type="ECO:0000313" key="2">
    <source>
        <dbReference type="Proteomes" id="UP000297595"/>
    </source>
</evidence>
<name>A0A8H2E1Z4_ORBOL</name>
<sequence>MQYTLLNSGISVPICTFRFIVAQPNSISKANGLESRESIAITPEILGFCAWTPYIPVYLMLKLYTVRRLFNYIKDSGAEGRRIGAVSGSMRVWVL</sequence>
<dbReference type="AlphaFoldDB" id="A0A8H2E1Z4"/>
<dbReference type="EMBL" id="SOZJ01000003">
    <property type="protein sequence ID" value="TGJ68976.1"/>
    <property type="molecule type" value="Genomic_DNA"/>
</dbReference>
<comment type="caution">
    <text evidence="1">The sequence shown here is derived from an EMBL/GenBank/DDBJ whole genome shotgun (WGS) entry which is preliminary data.</text>
</comment>
<protein>
    <submittedName>
        <fullName evidence="1">Uncharacterized protein</fullName>
    </submittedName>
</protein>
<reference evidence="1 2" key="1">
    <citation type="submission" date="2019-03" db="EMBL/GenBank/DDBJ databases">
        <title>Nematode-trapping fungi genome.</title>
        <authorList>
            <person name="Vidal-Diez De Ulzurrun G."/>
        </authorList>
    </citation>
    <scope>NUCLEOTIDE SEQUENCE [LARGE SCALE GENOMIC DNA]</scope>
    <source>
        <strain evidence="1 2">TWF154</strain>
    </source>
</reference>
<evidence type="ECO:0000313" key="1">
    <source>
        <dbReference type="EMBL" id="TGJ68976.1"/>
    </source>
</evidence>
<accession>A0A8H2E1Z4</accession>
<gene>
    <name evidence="1" type="ORF">EYR41_005053</name>
</gene>
<organism evidence="1 2">
    <name type="scientific">Orbilia oligospora</name>
    <name type="common">Nematode-trapping fungus</name>
    <name type="synonym">Arthrobotrys oligospora</name>
    <dbReference type="NCBI Taxonomy" id="2813651"/>
    <lineage>
        <taxon>Eukaryota</taxon>
        <taxon>Fungi</taxon>
        <taxon>Dikarya</taxon>
        <taxon>Ascomycota</taxon>
        <taxon>Pezizomycotina</taxon>
        <taxon>Orbiliomycetes</taxon>
        <taxon>Orbiliales</taxon>
        <taxon>Orbiliaceae</taxon>
        <taxon>Orbilia</taxon>
    </lineage>
</organism>
<dbReference type="Proteomes" id="UP000297595">
    <property type="component" value="Unassembled WGS sequence"/>
</dbReference>